<sequence length="363" mass="39739">MDEETKLSVSLLFYLLTQEGPVGVERGGYDMDRCGYANVWCSSIERAISRTTSRALSEIVILGDCDLEKKDRLCMFRQLGVISTIGGELTLSSCTFLDNSPSNAYFPSLRRNVMCSDGKVSIEAVGGGDGLSSPHHWISTNNCSVEKEGQILPAPFFVPTLSLTQSKSKLDKKTRQYEIVLKGKTLIPCGLSLEVFERIALSKTQFSEGENILVELDPTAVTSWKEDTIELSLLQSSLDSLNTKHDLHCRVLFGTNGKTDSFSLTGLKKNMSQAGRVVSVVVPIVCSVVLLLQPRTKVYGHPAPRRTGDLSTERNQSVLTGGTDYTGHISSSRKRRHFVMAAIGCASQGTSVKSLDFHFTTLI</sequence>
<organism evidence="1 2">
    <name type="scientific">Blattamonas nauphoetae</name>
    <dbReference type="NCBI Taxonomy" id="2049346"/>
    <lineage>
        <taxon>Eukaryota</taxon>
        <taxon>Metamonada</taxon>
        <taxon>Preaxostyla</taxon>
        <taxon>Oxymonadida</taxon>
        <taxon>Blattamonas</taxon>
    </lineage>
</organism>
<comment type="caution">
    <text evidence="1">The sequence shown here is derived from an EMBL/GenBank/DDBJ whole genome shotgun (WGS) entry which is preliminary data.</text>
</comment>
<reference evidence="1 2" key="1">
    <citation type="journal article" date="2022" name="bioRxiv">
        <title>Genomics of Preaxostyla Flagellates Illuminates Evolutionary Transitions and the Path Towards Mitochondrial Loss.</title>
        <authorList>
            <person name="Novak L.V.F."/>
            <person name="Treitli S.C."/>
            <person name="Pyrih J."/>
            <person name="Halakuc P."/>
            <person name="Pipaliya S.V."/>
            <person name="Vacek V."/>
            <person name="Brzon O."/>
            <person name="Soukal P."/>
            <person name="Eme L."/>
            <person name="Dacks J.B."/>
            <person name="Karnkowska A."/>
            <person name="Elias M."/>
            <person name="Hampl V."/>
        </authorList>
    </citation>
    <scope>NUCLEOTIDE SEQUENCE [LARGE SCALE GENOMIC DNA]</scope>
    <source>
        <strain evidence="1">NAU3</strain>
        <tissue evidence="1">Gut</tissue>
    </source>
</reference>
<gene>
    <name evidence="1" type="ORF">BLNAU_21244</name>
</gene>
<evidence type="ECO:0000313" key="1">
    <source>
        <dbReference type="EMBL" id="KAK2943853.1"/>
    </source>
</evidence>
<dbReference type="Proteomes" id="UP001281761">
    <property type="component" value="Unassembled WGS sequence"/>
</dbReference>
<accession>A0ABQ9WWH5</accession>
<protein>
    <submittedName>
        <fullName evidence="1">Uncharacterized protein</fullName>
    </submittedName>
</protein>
<dbReference type="EMBL" id="JARBJD010000325">
    <property type="protein sequence ID" value="KAK2943853.1"/>
    <property type="molecule type" value="Genomic_DNA"/>
</dbReference>
<name>A0ABQ9WWH5_9EUKA</name>
<proteinExistence type="predicted"/>
<evidence type="ECO:0000313" key="2">
    <source>
        <dbReference type="Proteomes" id="UP001281761"/>
    </source>
</evidence>
<keyword evidence="2" id="KW-1185">Reference proteome</keyword>